<reference evidence="4" key="1">
    <citation type="journal article" date="2010" name="Stand. Genomic Sci.">
        <title>Complete genome sequence of Syntrophothermus lipocalidus type strain (TGB-C1T).</title>
        <authorList>
            <consortium name="US DOE Joint Genome Institute (JGI-PGF)"/>
            <person name="Djao O."/>
            <person name="Zhang X."/>
            <person name="Lucas S."/>
            <person name="Lapidus A."/>
            <person name="Glavina Del Rio T."/>
            <person name="Nolan M."/>
            <person name="Tice H."/>
            <person name="Cheng J."/>
            <person name="Han C."/>
            <person name="Tapia R."/>
            <person name="Goodwin L."/>
            <person name="Pitluck S."/>
            <person name="Liolios K."/>
            <person name="Ivanova N."/>
            <person name="Mavromatis K."/>
            <person name="Mikhailova N."/>
            <person name="Ovchinnikova G."/>
            <person name="Pati A."/>
            <person name="Brambilla E."/>
            <person name="Chen A."/>
            <person name="Palaniappan K."/>
            <person name="Land M."/>
            <person name="Hauser L."/>
            <person name="Chang Y."/>
            <person name="Jeffries C."/>
            <person name="Rohde M."/>
            <person name="Sikorski J."/>
            <person name="Spring S."/>
            <person name="Goker M."/>
            <person name="Detter J."/>
            <person name="Woyke T."/>
            <person name="Bristow J."/>
            <person name="Eisen J."/>
            <person name="Markowitz V."/>
            <person name="Hugenholtz P."/>
            <person name="Kyrpides N."/>
            <person name="Klenk H."/>
        </authorList>
    </citation>
    <scope>NUCLEOTIDE SEQUENCE [LARGE SCALE GENOMIC DNA]</scope>
    <source>
        <strain evidence="4">DSM 12680 / TGB-C1</strain>
    </source>
</reference>
<accession>D7CMN6</accession>
<organism evidence="3 4">
    <name type="scientific">Syntrophothermus lipocalidus (strain DSM 12680 / TGB-C1)</name>
    <dbReference type="NCBI Taxonomy" id="643648"/>
    <lineage>
        <taxon>Bacteria</taxon>
        <taxon>Bacillati</taxon>
        <taxon>Bacillota</taxon>
        <taxon>Clostridia</taxon>
        <taxon>Eubacteriales</taxon>
        <taxon>Syntrophomonadaceae</taxon>
        <taxon>Syntrophothermus</taxon>
    </lineage>
</organism>
<dbReference type="PANTHER" id="PTHR42947">
    <property type="entry name" value="COB--COM HETERODISULFIDE REDUCTASE SUBUNIT B 1"/>
    <property type="match status" value="1"/>
</dbReference>
<keyword evidence="4" id="KW-1185">Reference proteome</keyword>
<keyword evidence="1 3" id="KW-0560">Oxidoreductase</keyword>
<dbReference type="GO" id="GO:0051912">
    <property type="term" value="F:CoB--CoM heterodisulfide reductase activity"/>
    <property type="evidence" value="ECO:0007669"/>
    <property type="project" value="UniProtKB-EC"/>
</dbReference>
<dbReference type="KEGG" id="slp:Slip_1198"/>
<gene>
    <name evidence="3" type="ordered locus">Slip_1198</name>
</gene>
<dbReference type="Pfam" id="PF02754">
    <property type="entry name" value="CCG"/>
    <property type="match status" value="2"/>
</dbReference>
<sequence>MEVAYYPGCSGHGMSREYQLSTAVVCRHLGLVLHEVEDWNCCGASAAHSLNHSLALELNFRNLRLVEKMGLTTVTTPCAGCYSRLKTAESTLKESIGANKQSPQGSQVEASHVLQFLVEKVGLETIAQEVKRPLSGLRLAAYYGCLLTRPRGLTRFDDPEQPRVLDDLLKVLGAETVNWSHKAECCGAGMAACQTEIVVQLSGEILEAAKQAGAEAIVVGCPLCQTNLDTRQSLVEAERGVRYGLPIIYFTQLMGLAFGHSVKELGLNKLLTSPLPLLRAKGLY</sequence>
<dbReference type="PANTHER" id="PTHR42947:SF1">
    <property type="entry name" value="COB--COM HETERODISULFIDE REDUCTASE SUBUNIT B 1"/>
    <property type="match status" value="1"/>
</dbReference>
<dbReference type="InterPro" id="IPR051278">
    <property type="entry name" value="HdrB/HdrD_reductase"/>
</dbReference>
<name>D7CMN6_SYNLT</name>
<dbReference type="eggNOG" id="COG2048">
    <property type="taxonomic scope" value="Bacteria"/>
</dbReference>
<feature type="domain" description="Cysteine-rich" evidence="2">
    <location>
        <begin position="140"/>
        <end position="229"/>
    </location>
</feature>
<feature type="domain" description="Cysteine-rich" evidence="2">
    <location>
        <begin position="3"/>
        <end position="86"/>
    </location>
</feature>
<evidence type="ECO:0000259" key="2">
    <source>
        <dbReference type="Pfam" id="PF02754"/>
    </source>
</evidence>
<dbReference type="Gene3D" id="3.40.50.11810">
    <property type="match status" value="1"/>
</dbReference>
<evidence type="ECO:0000313" key="4">
    <source>
        <dbReference type="Proteomes" id="UP000000378"/>
    </source>
</evidence>
<dbReference type="Gene3D" id="1.20.1050.140">
    <property type="match status" value="1"/>
</dbReference>
<evidence type="ECO:0000256" key="1">
    <source>
        <dbReference type="ARBA" id="ARBA00023002"/>
    </source>
</evidence>
<dbReference type="EMBL" id="CP002048">
    <property type="protein sequence ID" value="ADI01971.1"/>
    <property type="molecule type" value="Genomic_DNA"/>
</dbReference>
<dbReference type="EC" id="1.8.98.1" evidence="3"/>
<dbReference type="STRING" id="643648.Slip_1198"/>
<dbReference type="InterPro" id="IPR004017">
    <property type="entry name" value="Cys_rich_dom"/>
</dbReference>
<dbReference type="OrthoDB" id="9777685at2"/>
<dbReference type="AlphaFoldDB" id="D7CMN6"/>
<protein>
    <submittedName>
        <fullName evidence="3">CoB--CoM heterodisulfide reductase</fullName>
        <ecNumber evidence="3">1.8.98.1</ecNumber>
    </submittedName>
</protein>
<dbReference type="HOGENOM" id="CLU_052147_1_0_9"/>
<reference evidence="3 4" key="2">
    <citation type="journal article" date="2010" name="Stand. Genomic Sci.">
        <title>Complete genome sequence of Syntrophothermus lipocalidus type strain (TGB-C1).</title>
        <authorList>
            <person name="Djao O.D."/>
            <person name="Zhang X."/>
            <person name="Lucas S."/>
            <person name="Lapidus A."/>
            <person name="Del Rio T.G."/>
            <person name="Nolan M."/>
            <person name="Tice H."/>
            <person name="Cheng J.F."/>
            <person name="Han C."/>
            <person name="Tapia R."/>
            <person name="Goodwin L."/>
            <person name="Pitluck S."/>
            <person name="Liolios K."/>
            <person name="Ivanova N."/>
            <person name="Mavromatis K."/>
            <person name="Mikhailova N."/>
            <person name="Ovchinnikova G."/>
            <person name="Pati A."/>
            <person name="Brambilla E."/>
            <person name="Chen A."/>
            <person name="Palaniappan K."/>
            <person name="Land M."/>
            <person name="Hauser L."/>
            <person name="Chang Y.J."/>
            <person name="Jeffries C.D."/>
            <person name="Rohde M."/>
            <person name="Sikorski J."/>
            <person name="Spring S."/>
            <person name="Goker M."/>
            <person name="Detter J.C."/>
            <person name="Woyke T."/>
            <person name="Bristow J."/>
            <person name="Eisen J.A."/>
            <person name="Markowitz V."/>
            <person name="Hugenholtz P."/>
            <person name="Kyrpides N.C."/>
            <person name="Klenk H.P."/>
        </authorList>
    </citation>
    <scope>NUCLEOTIDE SEQUENCE [LARGE SCALE GENOMIC DNA]</scope>
    <source>
        <strain evidence="4">DSM 12680 / TGB-C1</strain>
    </source>
</reference>
<evidence type="ECO:0000313" key="3">
    <source>
        <dbReference type="EMBL" id="ADI01971.1"/>
    </source>
</evidence>
<dbReference type="Proteomes" id="UP000000378">
    <property type="component" value="Chromosome"/>
</dbReference>
<proteinExistence type="predicted"/>
<dbReference type="RefSeq" id="WP_013175373.1">
    <property type="nucleotide sequence ID" value="NC_014220.1"/>
</dbReference>